<evidence type="ECO:0000313" key="1">
    <source>
        <dbReference type="EMBL" id="MVM33961.1"/>
    </source>
</evidence>
<accession>A0A7K1SJH0</accession>
<evidence type="ECO:0000313" key="2">
    <source>
        <dbReference type="Proteomes" id="UP000436006"/>
    </source>
</evidence>
<proteinExistence type="predicted"/>
<name>A0A7K1SJH0_9BACT</name>
<reference evidence="1 2" key="1">
    <citation type="submission" date="2019-12" db="EMBL/GenBank/DDBJ databases">
        <title>Spirosoma sp. HMF4905 genome sequencing and assembly.</title>
        <authorList>
            <person name="Kang H."/>
            <person name="Cha I."/>
            <person name="Kim H."/>
            <person name="Joh K."/>
        </authorList>
    </citation>
    <scope>NUCLEOTIDE SEQUENCE [LARGE SCALE GENOMIC DNA]</scope>
    <source>
        <strain evidence="1 2">HMF4905</strain>
    </source>
</reference>
<keyword evidence="2" id="KW-1185">Reference proteome</keyword>
<comment type="caution">
    <text evidence="1">The sequence shown here is derived from an EMBL/GenBank/DDBJ whole genome shotgun (WGS) entry which is preliminary data.</text>
</comment>
<dbReference type="AlphaFoldDB" id="A0A7K1SJH0"/>
<protein>
    <submittedName>
        <fullName evidence="1">Uncharacterized protein</fullName>
    </submittedName>
</protein>
<dbReference type="RefSeq" id="WP_157588671.1">
    <property type="nucleotide sequence ID" value="NZ_WPIN01000013.1"/>
</dbReference>
<dbReference type="EMBL" id="WPIN01000013">
    <property type="protein sequence ID" value="MVM33961.1"/>
    <property type="molecule type" value="Genomic_DNA"/>
</dbReference>
<sequence length="182" mass="20999">MKKAVSIALFVLFLYHTLAYVLVCVGLWWQAETDLSKRLLVYRATDSLIEFQIPLVNKSDVHTMARTTSDGFRYHGHFYDVVSLEIRGDTLFMAGLEIKRKQRSSFWQSDLLAFLNDHIKGATDSHRKNNQLLKLLLKEFSPSPRLTFCFRSSNWRDVIRIPEGLSVFSSRSLPIHSPPPEV</sequence>
<organism evidence="1 2">
    <name type="scientific">Spirosoma arboris</name>
    <dbReference type="NCBI Taxonomy" id="2682092"/>
    <lineage>
        <taxon>Bacteria</taxon>
        <taxon>Pseudomonadati</taxon>
        <taxon>Bacteroidota</taxon>
        <taxon>Cytophagia</taxon>
        <taxon>Cytophagales</taxon>
        <taxon>Cytophagaceae</taxon>
        <taxon>Spirosoma</taxon>
    </lineage>
</organism>
<gene>
    <name evidence="1" type="ORF">GO755_28255</name>
</gene>
<dbReference type="Proteomes" id="UP000436006">
    <property type="component" value="Unassembled WGS sequence"/>
</dbReference>